<dbReference type="Pfam" id="PF14234">
    <property type="entry name" value="DUF4336"/>
    <property type="match status" value="1"/>
</dbReference>
<organism evidence="1 2">
    <name type="scientific">Hyaloscypha hepaticicola</name>
    <dbReference type="NCBI Taxonomy" id="2082293"/>
    <lineage>
        <taxon>Eukaryota</taxon>
        <taxon>Fungi</taxon>
        <taxon>Dikarya</taxon>
        <taxon>Ascomycota</taxon>
        <taxon>Pezizomycotina</taxon>
        <taxon>Leotiomycetes</taxon>
        <taxon>Helotiales</taxon>
        <taxon>Hyaloscyphaceae</taxon>
        <taxon>Hyaloscypha</taxon>
    </lineage>
</organism>
<dbReference type="PANTHER" id="PTHR33835">
    <property type="entry name" value="YALI0C07656P"/>
    <property type="match status" value="1"/>
</dbReference>
<protein>
    <recommendedName>
        <fullName evidence="3">DUF4336 domain-containing protein</fullName>
    </recommendedName>
</protein>
<dbReference type="Proteomes" id="UP000235672">
    <property type="component" value="Unassembled WGS sequence"/>
</dbReference>
<proteinExistence type="predicted"/>
<dbReference type="Gene3D" id="3.60.15.10">
    <property type="entry name" value="Ribonuclease Z/Hydroxyacylglutathione hydrolase-like"/>
    <property type="match status" value="1"/>
</dbReference>
<sequence length="273" mass="30583">MSSKLVPQNPEEVMVIREIAPNVTTLSVPFLRFGRIKFGGRATIVKLRSGSLAVFSPVALTPTVRKTIGSSPVTYLVAPDLEHHIFLSAWSTAFPSAHVIAPEGLAEKRASQSKTDKSVTNVPISTIFTAKDKTSIKVGGEFDEEFEYEFVETHPNKELVFFHKPSKTLIEADLLFNLPATEQYSRTGEDPTTGWATRIFGALQNTRGDAIWQKRLLWYAMSRGNRPEFNKSMQRINTWGFENIVPCHGDTLVGDGKSVFEKVMRWHLEGKKN</sequence>
<keyword evidence="2" id="KW-1185">Reference proteome</keyword>
<dbReference type="STRING" id="1745343.A0A2J6PJF9"/>
<reference evidence="1 2" key="1">
    <citation type="submission" date="2016-05" db="EMBL/GenBank/DDBJ databases">
        <title>A degradative enzymes factory behind the ericoid mycorrhizal symbiosis.</title>
        <authorList>
            <consortium name="DOE Joint Genome Institute"/>
            <person name="Martino E."/>
            <person name="Morin E."/>
            <person name="Grelet G."/>
            <person name="Kuo A."/>
            <person name="Kohler A."/>
            <person name="Daghino S."/>
            <person name="Barry K."/>
            <person name="Choi C."/>
            <person name="Cichocki N."/>
            <person name="Clum A."/>
            <person name="Copeland A."/>
            <person name="Hainaut M."/>
            <person name="Haridas S."/>
            <person name="Labutti K."/>
            <person name="Lindquist E."/>
            <person name="Lipzen A."/>
            <person name="Khouja H.-R."/>
            <person name="Murat C."/>
            <person name="Ohm R."/>
            <person name="Olson A."/>
            <person name="Spatafora J."/>
            <person name="Veneault-Fourrey C."/>
            <person name="Henrissat B."/>
            <person name="Grigoriev I."/>
            <person name="Martin F."/>
            <person name="Perotto S."/>
        </authorList>
    </citation>
    <scope>NUCLEOTIDE SEQUENCE [LARGE SCALE GENOMIC DNA]</scope>
    <source>
        <strain evidence="1 2">UAMH 7357</strain>
    </source>
</reference>
<gene>
    <name evidence="1" type="ORF">NA56DRAFT_651108</name>
</gene>
<name>A0A2J6PJF9_9HELO</name>
<dbReference type="SUPFAM" id="SSF56281">
    <property type="entry name" value="Metallo-hydrolase/oxidoreductase"/>
    <property type="match status" value="1"/>
</dbReference>
<evidence type="ECO:0000313" key="1">
    <source>
        <dbReference type="EMBL" id="PMD14134.1"/>
    </source>
</evidence>
<dbReference type="PANTHER" id="PTHR33835:SF1">
    <property type="entry name" value="METALLO-BETA-LACTAMASE DOMAIN-CONTAINING PROTEIN"/>
    <property type="match status" value="1"/>
</dbReference>
<dbReference type="OrthoDB" id="421671at2759"/>
<accession>A0A2J6PJF9</accession>
<dbReference type="EMBL" id="KZ613524">
    <property type="protein sequence ID" value="PMD14134.1"/>
    <property type="molecule type" value="Genomic_DNA"/>
</dbReference>
<evidence type="ECO:0008006" key="3">
    <source>
        <dbReference type="Google" id="ProtNLM"/>
    </source>
</evidence>
<dbReference type="InterPro" id="IPR025638">
    <property type="entry name" value="DUF4336"/>
</dbReference>
<dbReference type="AlphaFoldDB" id="A0A2J6PJF9"/>
<dbReference type="InterPro" id="IPR036866">
    <property type="entry name" value="RibonucZ/Hydroxyglut_hydro"/>
</dbReference>
<evidence type="ECO:0000313" key="2">
    <source>
        <dbReference type="Proteomes" id="UP000235672"/>
    </source>
</evidence>